<reference evidence="5 6" key="1">
    <citation type="submission" date="2016-12" db="EMBL/GenBank/DDBJ databases">
        <title>The new phylogeny of genus Mycobacterium.</title>
        <authorList>
            <person name="Tortoli E."/>
            <person name="Trovato A."/>
            <person name="Cirillo D.M."/>
        </authorList>
    </citation>
    <scope>NUCLEOTIDE SEQUENCE [LARGE SCALE GENOMIC DNA]</scope>
    <source>
        <strain evidence="5 6">DSM 44223</strain>
    </source>
</reference>
<keyword evidence="6" id="KW-1185">Reference proteome</keyword>
<organism evidence="5 6">
    <name type="scientific">Mycolicibacterium rhodesiae</name>
    <name type="common">Mycobacterium rhodesiae</name>
    <dbReference type="NCBI Taxonomy" id="36814"/>
    <lineage>
        <taxon>Bacteria</taxon>
        <taxon>Bacillati</taxon>
        <taxon>Actinomycetota</taxon>
        <taxon>Actinomycetes</taxon>
        <taxon>Mycobacteriales</taxon>
        <taxon>Mycobacteriaceae</taxon>
        <taxon>Mycolicibacterium</taxon>
    </lineage>
</organism>
<evidence type="ECO:0000256" key="2">
    <source>
        <dbReference type="ARBA" id="ARBA00022857"/>
    </source>
</evidence>
<sequence length="337" mass="36805">MRYVADKNRYDVAEYARSGRSGLMLPRISLGLWNNFGDDRPLEVQRAIVRRAFDLGVIHFDAANNYGPPAGSAESNFGRILHQDLRPHRDELIISTKAGYDMSEGPYGEWGSRKTMLSSLDQSLSRLNVDYVDIFYSHRTDPDTPIEETMGALAHAVRQGKALYVGVSNYNPDETRSAAAALTAEGVPLTIHQPCYNMFERSPEQGLWDAITEIGAGSIVYSPLAQGLLTSRYLNGVPAGSRASVGRWMTEANISEVYLERARGLNAIAQQRGQSLAQLAITWVLRQPVVTSALVGASSTAQLEDSLQALNGPELTDDELAQIEIFAVDGTGEVAAE</sequence>
<evidence type="ECO:0000259" key="4">
    <source>
        <dbReference type="Pfam" id="PF00248"/>
    </source>
</evidence>
<dbReference type="Proteomes" id="UP000192534">
    <property type="component" value="Unassembled WGS sequence"/>
</dbReference>
<dbReference type="EMBL" id="MVIH01000011">
    <property type="protein sequence ID" value="ORB50118.1"/>
    <property type="molecule type" value="Genomic_DNA"/>
</dbReference>
<dbReference type="Gene3D" id="3.20.20.100">
    <property type="entry name" value="NADP-dependent oxidoreductase domain"/>
    <property type="match status" value="1"/>
</dbReference>
<proteinExistence type="inferred from homology"/>
<comment type="similarity">
    <text evidence="1">Belongs to the shaker potassium channel beta subunit family.</text>
</comment>
<evidence type="ECO:0000313" key="5">
    <source>
        <dbReference type="EMBL" id="ORB50118.1"/>
    </source>
</evidence>
<dbReference type="InterPro" id="IPR023210">
    <property type="entry name" value="NADP_OxRdtase_dom"/>
</dbReference>
<dbReference type="PANTHER" id="PTHR43150">
    <property type="entry name" value="HYPERKINETIC, ISOFORM M"/>
    <property type="match status" value="1"/>
</dbReference>
<dbReference type="GO" id="GO:0051596">
    <property type="term" value="P:methylglyoxal catabolic process"/>
    <property type="evidence" value="ECO:0007669"/>
    <property type="project" value="TreeGrafter"/>
</dbReference>
<dbReference type="PANTHER" id="PTHR43150:SF4">
    <property type="entry name" value="L-GLYCERALDEHYDE 3-PHOSPHATE REDUCTASE"/>
    <property type="match status" value="1"/>
</dbReference>
<keyword evidence="3" id="KW-0560">Oxidoreductase</keyword>
<protein>
    <submittedName>
        <fullName evidence="5">Aldo/keto reductase</fullName>
    </submittedName>
</protein>
<dbReference type="AlphaFoldDB" id="A0A1X0INX8"/>
<dbReference type="SUPFAM" id="SSF51430">
    <property type="entry name" value="NAD(P)-linked oxidoreductase"/>
    <property type="match status" value="1"/>
</dbReference>
<comment type="caution">
    <text evidence="5">The sequence shown here is derived from an EMBL/GenBank/DDBJ whole genome shotgun (WGS) entry which is preliminary data.</text>
</comment>
<dbReference type="Pfam" id="PF00248">
    <property type="entry name" value="Aldo_ket_red"/>
    <property type="match status" value="1"/>
</dbReference>
<keyword evidence="2" id="KW-0521">NADP</keyword>
<evidence type="ECO:0000256" key="3">
    <source>
        <dbReference type="ARBA" id="ARBA00023002"/>
    </source>
</evidence>
<evidence type="ECO:0000313" key="6">
    <source>
        <dbReference type="Proteomes" id="UP000192534"/>
    </source>
</evidence>
<dbReference type="InterPro" id="IPR036812">
    <property type="entry name" value="NAD(P)_OxRdtase_dom_sf"/>
</dbReference>
<dbReference type="GO" id="GO:0016491">
    <property type="term" value="F:oxidoreductase activity"/>
    <property type="evidence" value="ECO:0007669"/>
    <property type="project" value="UniProtKB-KW"/>
</dbReference>
<gene>
    <name evidence="5" type="ORF">BST42_20425</name>
</gene>
<dbReference type="InterPro" id="IPR005399">
    <property type="entry name" value="K_chnl_volt-dep_bsu_KCNAB-rel"/>
</dbReference>
<evidence type="ECO:0000256" key="1">
    <source>
        <dbReference type="ARBA" id="ARBA00006515"/>
    </source>
</evidence>
<feature type="domain" description="NADP-dependent oxidoreductase" evidence="4">
    <location>
        <begin position="27"/>
        <end position="325"/>
    </location>
</feature>
<accession>A0A1X0INX8</accession>
<dbReference type="RefSeq" id="WP_083121144.1">
    <property type="nucleotide sequence ID" value="NZ_JACKUO010000018.1"/>
</dbReference>
<dbReference type="OrthoDB" id="9768793at2"/>
<name>A0A1X0INX8_MYCRH</name>